<dbReference type="Gene3D" id="1.10.1520.10">
    <property type="entry name" value="Ribonuclease III domain"/>
    <property type="match status" value="2"/>
</dbReference>
<keyword evidence="4" id="KW-0347">Helicase</keyword>
<dbReference type="Gene3D" id="3.40.50.300">
    <property type="entry name" value="P-loop containing nucleotide triphosphate hydrolases"/>
    <property type="match status" value="2"/>
</dbReference>
<protein>
    <submittedName>
        <fullName evidence="12">Dicer-like 1 protein</fullName>
    </submittedName>
</protein>
<dbReference type="CDD" id="cd00593">
    <property type="entry name" value="RIBOc"/>
    <property type="match status" value="2"/>
</dbReference>
<dbReference type="SUPFAM" id="SSF69065">
    <property type="entry name" value="RNase III domain-like"/>
    <property type="match status" value="2"/>
</dbReference>
<proteinExistence type="evidence at transcript level"/>
<feature type="region of interest" description="Disordered" evidence="7">
    <location>
        <begin position="1183"/>
        <end position="1204"/>
    </location>
</feature>
<dbReference type="GO" id="GO:0003723">
    <property type="term" value="F:RNA binding"/>
    <property type="evidence" value="ECO:0007669"/>
    <property type="project" value="UniProtKB-UniRule"/>
</dbReference>
<feature type="domain" description="RNase III" evidence="8">
    <location>
        <begin position="1580"/>
        <end position="1695"/>
    </location>
</feature>
<dbReference type="Pfam" id="PF00271">
    <property type="entry name" value="Helicase_C"/>
    <property type="match status" value="1"/>
</dbReference>
<feature type="domain" description="Helicase ATP-binding" evidence="9">
    <location>
        <begin position="16"/>
        <end position="191"/>
    </location>
</feature>
<dbReference type="SMART" id="SM00535">
    <property type="entry name" value="RIBOc"/>
    <property type="match status" value="2"/>
</dbReference>
<dbReference type="InterPro" id="IPR014001">
    <property type="entry name" value="Helicase_ATP-bd"/>
</dbReference>
<dbReference type="GO" id="GO:0004525">
    <property type="term" value="F:ribonuclease III activity"/>
    <property type="evidence" value="ECO:0007669"/>
    <property type="project" value="InterPro"/>
</dbReference>
<dbReference type="GO" id="GO:0004386">
    <property type="term" value="F:helicase activity"/>
    <property type="evidence" value="ECO:0007669"/>
    <property type="project" value="UniProtKB-KW"/>
</dbReference>
<feature type="domain" description="Helicase C-terminal" evidence="10">
    <location>
        <begin position="671"/>
        <end position="845"/>
    </location>
</feature>
<accession>B2CAZ3</accession>
<dbReference type="FunFam" id="3.40.50.300:FF:003241">
    <property type="entry name" value="Dicer-like protein"/>
    <property type="match status" value="1"/>
</dbReference>
<sequence>MGTALPPLREYQAELLRMARRHASTVIYAETGTGKTRIAVERILEAHGELVAAGRLAAFLAPTVPLVRQQAEVLVAAGLRVVVYTGEDNRDARNRAGWQRLHQEADVLCATPDALNRLIAHAFITIPQLGMIVFDECHHTNANHPYAVLLRVFVRHLTPPDQRPVLLGLTASPHKADELMRLLGAQMVAASNTAQLQTFMAKPRVEVHRQEVEQPATVAPPQRRLASGTFSAAASILPPECAAAVASGDAADMRKAGEALHAGGGSCIAAQPMAALDGAIELVSAAVEYSRCRDQTFRRCCALGEPLPEMRAPRYTSPLLRGMETPQRWWEQDPQCGTKHLEHLRSQLAGVKDALSSMGLWPAVAVAAADLFGPTAAPPQPATLLRLLDSEEGSAWPHLQQRKRLRRGRDNEQRPVPPAAEDVDSSDSDCEDEGDNLPAEHSSSAAGEGEDEGDEADEATLWGYQIGELLEEGGLGDGSEASSIADHRDRAALLVSGLAVMLPPALREAVLATASPTEQQQQQQQQAEAGVGGGGWTIEARAVQLAMLAAAVVLTELVWREREPGSAAGSGSGQGDLAGAALLQGFAAVFCPGQSTATPGPLHPQLHPLAARDRGDAQPWAELLLRAVPLNKLQQQVLGQDLPSRPAAAATAAVPLAAVVGVPLVTPAVQWVVRSLLALSTQRHPADSGGDGVSVSSGWSAMVFCQRKVACVALHRLLTELPAARGGAIRPAVFMGNTGAGHSASSLAMDGRKQERVRRAFSSGALNVLISTSVGAEGLDFRTCNAVIMVDPPDHVTPFVQCAGRARAPGSCYLLFARDDRQQQAIAKRSREEADMVAKALKLSTAAAREAQQRQQTDPPVNPFFSQDVDVVTEELQQNLFRVPHTGAVMCGPLAQNLLESYCRTLPGNSGDVLLQPYYSYQEYESPLTRRKAFVATVHMPANSPLGVVEGPMQSNKGDARQHACMATVRRLYELGALDEHLLPRFTRRGRMREAQQQDLLEHKALPRVALSHRLPAALQPAALLPAALLPAALLPAAPHAAPAADAAGPAGGPPASSHVRGELVGLLHLYAFSCTTPFASTGGGGAATAAAATGRTRHRFGVVLHRRLPCDLPPFTAYLPPEDDSEAADGPQGQQPAPVAVRLEYLGPLRLSAAQLAALETAGGVMESLLITRGAQPVATSSSATADKPVAAPGPASAGPVPGSPALAAWSERLGPGLAALRRALAAAGIKTSAAYVHEAVNNVPDRMNSTAGEPATAAQLPASGHWWWLVAPLSEQTQAASSQTAGTEAAAAGAVDWGFLARLAAGPVPLQALCPQLPALRPLAQQPAQGHQQQRQQLLPAAATGADVGSVGLHGHRQAAAPGGQHVELLTAAVREALRGSGGLLITQTGATLHALRGLTAVAEHDEAGTGSRKAAQDAARLVERWGVDPSCLLPDQPQVLVDAGTATRTASNVLLAPPQPEHHPHSHHGAEDGSREAAAVISMLPQALAVAPLSVRCWRALHRTVSLVHRLEGLLVAAEAEEELLRPAGFLRPAATAAASGNPVLAIPVPTTAPSTSTATTAAATPQQAAVLLALTALTARAAADPAFDCERLETLGDAVLKYLATLYVYGTERDVPVSHEGVMSYKRDQLVANEALYGRALEAGLQHHMRALPYDMERVLRGRHWNTGEEAARAQEVRGKRLADCVEALVGCHLAPGVPTAGSSSNSNDAQATSPGSASAPVLVPVSATNPVPGAPCQDGSALAALVAALRQTCAPASGHTGVTDPSSNSGDVHARLDAALRFCCGLGVLPGAAPAVLQRLHAEGQGGAGEGAVQGVPDVGGEAGRAAVGALAAATGYQFHDPALALCALTHVSWPVPPVSSSGKGLDAGAGSGGGSGGHYQLLEFLGDAVVGLLASLWAYSLGGSPRDMSMTREMLVRNDTLAACCLGSRLSTALRVRHRQLQLAIEEYGVALLMSYDTTSGRADAAATGGGGPLIRAEMWKEAMAARDLRVATLLQSAWLEVEGGGTGEGEWQYTPWSRTGRGSSSGGGDGSHKGMASSGSSSSSIDGTDSGSSSSSSSSSSAVAAPRAPKVLADVVEAALGAIWLDSGGDLAVCEQAFRRLLMQHPGAASTEAGVHMDSAVATVTTAARRWQVMARAVPSKQARAALPLVGPASVWGGPAAAPPQLWRHGSIPHHTAQLSHVARHVRPGSCMLAAGGSGHGATVQQCEAAGCASAAQMCPLLGWRAFWRRRLSYAG</sequence>
<dbReference type="ExpressionAtlas" id="B2CAZ3">
    <property type="expression patterns" value="baseline and differential"/>
</dbReference>
<dbReference type="Pfam" id="PF00636">
    <property type="entry name" value="Ribonuclease_3"/>
    <property type="match status" value="1"/>
</dbReference>
<dbReference type="PANTHER" id="PTHR14950">
    <property type="entry name" value="DICER-RELATED"/>
    <property type="match status" value="1"/>
</dbReference>
<evidence type="ECO:0000259" key="11">
    <source>
        <dbReference type="PROSITE" id="PS51327"/>
    </source>
</evidence>
<dbReference type="Pfam" id="PF03368">
    <property type="entry name" value="Dicer_dimer"/>
    <property type="match status" value="1"/>
</dbReference>
<dbReference type="GO" id="GO:0031047">
    <property type="term" value="P:regulatory ncRNA-mediated gene silencing"/>
    <property type="evidence" value="ECO:0007669"/>
    <property type="project" value="UniProtKB-ARBA"/>
</dbReference>
<feature type="compositionally biased region" description="Basic and acidic residues" evidence="7">
    <location>
        <begin position="1463"/>
        <end position="1478"/>
    </location>
</feature>
<feature type="domain" description="RNase III" evidence="8">
    <location>
        <begin position="1833"/>
        <end position="1905"/>
    </location>
</feature>
<dbReference type="SMART" id="SM00487">
    <property type="entry name" value="DEXDc"/>
    <property type="match status" value="1"/>
</dbReference>
<dbReference type="GO" id="GO:0006396">
    <property type="term" value="P:RNA processing"/>
    <property type="evidence" value="ECO:0007669"/>
    <property type="project" value="InterPro"/>
</dbReference>
<feature type="region of interest" description="Disordered" evidence="7">
    <location>
        <begin position="1116"/>
        <end position="1136"/>
    </location>
</feature>
<feature type="region of interest" description="Disordered" evidence="7">
    <location>
        <begin position="2012"/>
        <end position="2071"/>
    </location>
</feature>
<dbReference type="InterPro" id="IPR038248">
    <property type="entry name" value="Dicer_dimer_sf"/>
</dbReference>
<dbReference type="InterPro" id="IPR000999">
    <property type="entry name" value="RNase_III_dom"/>
</dbReference>
<keyword evidence="1" id="KW-0677">Repeat</keyword>
<dbReference type="PROSITE" id="PS50142">
    <property type="entry name" value="RNASE_3_2"/>
    <property type="match status" value="3"/>
</dbReference>
<dbReference type="SMART" id="SM00490">
    <property type="entry name" value="HELICc"/>
    <property type="match status" value="1"/>
</dbReference>
<comment type="similarity">
    <text evidence="6">Belongs to the helicase family. Dicer subfamily.</text>
</comment>
<evidence type="ECO:0000256" key="5">
    <source>
        <dbReference type="ARBA" id="ARBA00022840"/>
    </source>
</evidence>
<evidence type="ECO:0000259" key="9">
    <source>
        <dbReference type="PROSITE" id="PS51192"/>
    </source>
</evidence>
<dbReference type="Gene3D" id="3.30.160.380">
    <property type="entry name" value="Dicer dimerisation domain"/>
    <property type="match status" value="1"/>
</dbReference>
<feature type="domain" description="Dicer dsRNA-binding fold" evidence="11">
    <location>
        <begin position="895"/>
        <end position="992"/>
    </location>
</feature>
<evidence type="ECO:0000256" key="7">
    <source>
        <dbReference type="SAM" id="MobiDB-lite"/>
    </source>
</evidence>
<dbReference type="EMBL" id="EU368690">
    <property type="protein sequence ID" value="ACA63429.1"/>
    <property type="molecule type" value="mRNA"/>
</dbReference>
<dbReference type="PANTHER" id="PTHR14950:SF37">
    <property type="entry name" value="ENDORIBONUCLEASE DICER"/>
    <property type="match status" value="1"/>
</dbReference>
<dbReference type="InterPro" id="IPR001650">
    <property type="entry name" value="Helicase_C-like"/>
</dbReference>
<evidence type="ECO:0000259" key="10">
    <source>
        <dbReference type="PROSITE" id="PS51194"/>
    </source>
</evidence>
<feature type="compositionally biased region" description="Low complexity" evidence="7">
    <location>
        <begin position="1190"/>
        <end position="1204"/>
    </location>
</feature>
<feature type="region of interest" description="Disordered" evidence="7">
    <location>
        <begin position="1459"/>
        <end position="1478"/>
    </location>
</feature>
<evidence type="ECO:0000256" key="2">
    <source>
        <dbReference type="ARBA" id="ARBA00022741"/>
    </source>
</evidence>
<dbReference type="PROSITE" id="PS51194">
    <property type="entry name" value="HELICASE_CTER"/>
    <property type="match status" value="1"/>
</dbReference>
<organism evidence="12">
    <name type="scientific">Chlamydomonas reinhardtii</name>
    <name type="common">Chlamydomonas smithii</name>
    <dbReference type="NCBI Taxonomy" id="3055"/>
    <lineage>
        <taxon>Eukaryota</taxon>
        <taxon>Viridiplantae</taxon>
        <taxon>Chlorophyta</taxon>
        <taxon>core chlorophytes</taxon>
        <taxon>Chlorophyceae</taxon>
        <taxon>CS clade</taxon>
        <taxon>Chlamydomonadales</taxon>
        <taxon>Chlamydomonadaceae</taxon>
        <taxon>Chlamydomonas</taxon>
    </lineage>
</organism>
<name>B2CAZ3_CHLRE</name>
<evidence type="ECO:0000256" key="6">
    <source>
        <dbReference type="PROSITE-ProRule" id="PRU00657"/>
    </source>
</evidence>
<dbReference type="InterPro" id="IPR011545">
    <property type="entry name" value="DEAD/DEAH_box_helicase_dom"/>
</dbReference>
<dbReference type="SUPFAM" id="SSF52540">
    <property type="entry name" value="P-loop containing nucleoside triphosphate hydrolases"/>
    <property type="match status" value="1"/>
</dbReference>
<keyword evidence="2" id="KW-0547">Nucleotide-binding</keyword>
<dbReference type="Pfam" id="PF00270">
    <property type="entry name" value="DEAD"/>
    <property type="match status" value="1"/>
</dbReference>
<dbReference type="InterPro" id="IPR005034">
    <property type="entry name" value="Dicer_dimerisation"/>
</dbReference>
<reference evidence="12" key="2">
    <citation type="journal article" date="2008" name="Genetics">
        <title>Diversification of the core RNA interference machinery in Chlamydomonas reinhardtii and the role of DCL1 in transposon silencing.</title>
        <authorList>
            <person name="Casas-Mollano J.A."/>
            <person name="Rohr J."/>
            <person name="Kim E.J."/>
            <person name="Balassa E."/>
            <person name="van Dijk K."/>
            <person name="Cerutti H."/>
        </authorList>
    </citation>
    <scope>NUCLEOTIDE SEQUENCE</scope>
    <source>
        <strain evidence="12">CC-124</strain>
    </source>
</reference>
<dbReference type="PROSITE" id="PS51192">
    <property type="entry name" value="HELICASE_ATP_BIND_1"/>
    <property type="match status" value="1"/>
</dbReference>
<keyword evidence="3" id="KW-0378">Hydrolase</keyword>
<dbReference type="InterPro" id="IPR027417">
    <property type="entry name" value="P-loop_NTPase"/>
</dbReference>
<dbReference type="GO" id="GO:0005524">
    <property type="term" value="F:ATP binding"/>
    <property type="evidence" value="ECO:0007669"/>
    <property type="project" value="UniProtKB-KW"/>
</dbReference>
<evidence type="ECO:0000256" key="3">
    <source>
        <dbReference type="ARBA" id="ARBA00022801"/>
    </source>
</evidence>
<evidence type="ECO:0000256" key="4">
    <source>
        <dbReference type="ARBA" id="ARBA00022806"/>
    </source>
</evidence>
<feature type="compositionally biased region" description="Low complexity" evidence="7">
    <location>
        <begin position="2044"/>
        <end position="2068"/>
    </location>
</feature>
<keyword evidence="5" id="KW-0067">ATP-binding</keyword>
<feature type="region of interest" description="Disordered" evidence="7">
    <location>
        <begin position="396"/>
        <end position="456"/>
    </location>
</feature>
<feature type="compositionally biased region" description="Acidic residues" evidence="7">
    <location>
        <begin position="421"/>
        <end position="435"/>
    </location>
</feature>
<evidence type="ECO:0000259" key="8">
    <source>
        <dbReference type="PROSITE" id="PS50142"/>
    </source>
</evidence>
<evidence type="ECO:0000256" key="1">
    <source>
        <dbReference type="ARBA" id="ARBA00022737"/>
    </source>
</evidence>
<gene>
    <name evidence="12" type="primary">DCL1</name>
</gene>
<feature type="domain" description="RNase III" evidence="8">
    <location>
        <begin position="2074"/>
        <end position="2095"/>
    </location>
</feature>
<dbReference type="InterPro" id="IPR036389">
    <property type="entry name" value="RNase_III_sf"/>
</dbReference>
<evidence type="ECO:0000313" key="12">
    <source>
        <dbReference type="EMBL" id="ACA63429.1"/>
    </source>
</evidence>
<dbReference type="PROSITE" id="PS51327">
    <property type="entry name" value="DICER_DSRBF"/>
    <property type="match status" value="1"/>
</dbReference>
<keyword evidence="6" id="KW-0694">RNA-binding</keyword>
<reference evidence="12" key="1">
    <citation type="submission" date="2007-12" db="EMBL/GenBank/DDBJ databases">
        <authorList>
            <person name="Casas-Mollano A."/>
            <person name="Rohr J."/>
            <person name="Kim E.-J."/>
            <person name="Balassa E."/>
            <person name="van Dijk K."/>
            <person name="Cerutti H."/>
        </authorList>
    </citation>
    <scope>NUCLEOTIDE SEQUENCE</scope>
    <source>
        <strain evidence="12">CC-124</strain>
    </source>
</reference>
<dbReference type="SMR" id="B2CAZ3"/>